<evidence type="ECO:0000313" key="2">
    <source>
        <dbReference type="EMBL" id="KAK8091861.1"/>
    </source>
</evidence>
<protein>
    <submittedName>
        <fullName evidence="2">Uncharacterized protein</fullName>
    </submittedName>
</protein>
<reference evidence="2 3" key="1">
    <citation type="submission" date="2023-01" db="EMBL/GenBank/DDBJ databases">
        <title>Analysis of 21 Apiospora genomes using comparative genomics revels a genus with tremendous synthesis potential of carbohydrate active enzymes and secondary metabolites.</title>
        <authorList>
            <person name="Sorensen T."/>
        </authorList>
    </citation>
    <scope>NUCLEOTIDE SEQUENCE [LARGE SCALE GENOMIC DNA]</scope>
    <source>
        <strain evidence="2 3">CBS 114990</strain>
    </source>
</reference>
<accession>A0ABR1X8S7</accession>
<evidence type="ECO:0000256" key="1">
    <source>
        <dbReference type="SAM" id="MobiDB-lite"/>
    </source>
</evidence>
<feature type="region of interest" description="Disordered" evidence="1">
    <location>
        <begin position="1"/>
        <end position="34"/>
    </location>
</feature>
<feature type="region of interest" description="Disordered" evidence="1">
    <location>
        <begin position="220"/>
        <end position="319"/>
    </location>
</feature>
<dbReference type="GeneID" id="92039597"/>
<proteinExistence type="predicted"/>
<feature type="compositionally biased region" description="Low complexity" evidence="1">
    <location>
        <begin position="235"/>
        <end position="258"/>
    </location>
</feature>
<dbReference type="Proteomes" id="UP001433268">
    <property type="component" value="Unassembled WGS sequence"/>
</dbReference>
<evidence type="ECO:0000313" key="3">
    <source>
        <dbReference type="Proteomes" id="UP001433268"/>
    </source>
</evidence>
<dbReference type="RefSeq" id="XP_066673833.1">
    <property type="nucleotide sequence ID" value="XM_066806537.1"/>
</dbReference>
<feature type="compositionally biased region" description="Polar residues" evidence="1">
    <location>
        <begin position="1"/>
        <end position="28"/>
    </location>
</feature>
<dbReference type="EMBL" id="JAQQWN010000003">
    <property type="protein sequence ID" value="KAK8091861.1"/>
    <property type="molecule type" value="Genomic_DNA"/>
</dbReference>
<comment type="caution">
    <text evidence="2">The sequence shown here is derived from an EMBL/GenBank/DDBJ whole genome shotgun (WGS) entry which is preliminary data.</text>
</comment>
<keyword evidence="3" id="KW-1185">Reference proteome</keyword>
<organism evidence="2 3">
    <name type="scientific">Apiospora hydei</name>
    <dbReference type="NCBI Taxonomy" id="1337664"/>
    <lineage>
        <taxon>Eukaryota</taxon>
        <taxon>Fungi</taxon>
        <taxon>Dikarya</taxon>
        <taxon>Ascomycota</taxon>
        <taxon>Pezizomycotina</taxon>
        <taxon>Sordariomycetes</taxon>
        <taxon>Xylariomycetidae</taxon>
        <taxon>Amphisphaeriales</taxon>
        <taxon>Apiosporaceae</taxon>
        <taxon>Apiospora</taxon>
    </lineage>
</organism>
<name>A0ABR1X8S7_9PEZI</name>
<feature type="compositionally biased region" description="Low complexity" evidence="1">
    <location>
        <begin position="268"/>
        <end position="316"/>
    </location>
</feature>
<sequence>MPTSQELTKNSFSTQKLAYTSPDSQAAESRSDFPQADCDATIPVGSTVAIKQTSLQTPGKNPAITVTSQSLPNQVEVYLAQLNFDIDPSLEPRWPVIPQRVAAKIIFYTTRSAMSAIRALVLFSLAAVAVADGLYVHSNELAAHFAKRQQMPEPGTPAYNCHDNCGQSIIASRGEDPCHDKAFLTDYAVCLSCAGPDNYGIWMYYGGALAKAASSCGLSTTAGTEKTTDVPQAIPAAKGSSTATSPTATPKEPTATSARPSSTGEVISTVPSSTTAGPSTTSSTSAISTSDTPPHLSLTTHTSTSSQPTTSPTVPTAGASSAVCIKLSGQQQSQGYR</sequence>
<gene>
    <name evidence="2" type="ORF">PG997_002222</name>
</gene>